<feature type="transmembrane region" description="Helical" evidence="2">
    <location>
        <begin position="344"/>
        <end position="360"/>
    </location>
</feature>
<keyword evidence="2" id="KW-1133">Transmembrane helix</keyword>
<accession>A0ABU1INH5</accession>
<feature type="transmembrane region" description="Helical" evidence="2">
    <location>
        <begin position="136"/>
        <end position="159"/>
    </location>
</feature>
<reference evidence="3 4" key="1">
    <citation type="submission" date="2023-07" db="EMBL/GenBank/DDBJ databases">
        <title>Genomic Encyclopedia of Type Strains, Phase IV (KMG-IV): sequencing the most valuable type-strain genomes for metagenomic binning, comparative biology and taxonomic classification.</title>
        <authorList>
            <person name="Goeker M."/>
        </authorList>
    </citation>
    <scope>NUCLEOTIDE SEQUENCE [LARGE SCALE GENOMIC DNA]</scope>
    <source>
        <strain evidence="3 4">DSM 45903</strain>
    </source>
</reference>
<dbReference type="RefSeq" id="WP_309866020.1">
    <property type="nucleotide sequence ID" value="NZ_JAVDQG010000004.1"/>
</dbReference>
<evidence type="ECO:0000313" key="3">
    <source>
        <dbReference type="EMBL" id="MDR6226335.1"/>
    </source>
</evidence>
<protein>
    <submittedName>
        <fullName evidence="3">MFS family permease</fullName>
    </submittedName>
</protein>
<evidence type="ECO:0000256" key="1">
    <source>
        <dbReference type="SAM" id="MobiDB-lite"/>
    </source>
</evidence>
<feature type="transmembrane region" description="Helical" evidence="2">
    <location>
        <begin position="372"/>
        <end position="391"/>
    </location>
</feature>
<proteinExistence type="predicted"/>
<keyword evidence="2" id="KW-0472">Membrane</keyword>
<organism evidence="3 4">
    <name type="scientific">Desmospora profundinema</name>
    <dbReference type="NCBI Taxonomy" id="1571184"/>
    <lineage>
        <taxon>Bacteria</taxon>
        <taxon>Bacillati</taxon>
        <taxon>Bacillota</taxon>
        <taxon>Bacilli</taxon>
        <taxon>Bacillales</taxon>
        <taxon>Thermoactinomycetaceae</taxon>
        <taxon>Desmospora</taxon>
    </lineage>
</organism>
<keyword evidence="2" id="KW-0812">Transmembrane</keyword>
<comment type="caution">
    <text evidence="3">The sequence shown here is derived from an EMBL/GenBank/DDBJ whole genome shotgun (WGS) entry which is preliminary data.</text>
</comment>
<evidence type="ECO:0000256" key="2">
    <source>
        <dbReference type="SAM" id="Phobius"/>
    </source>
</evidence>
<feature type="transmembrane region" description="Helical" evidence="2">
    <location>
        <begin position="54"/>
        <end position="73"/>
    </location>
</feature>
<sequence>MEEKQGSKHEKADSGLIKRLTEFFWIRLSLWGLYGSRTMPLTMTDGIHLTAWPRWGALAPPVALLTGLLFGWFHLGYEYVYSESILFLTIAVILGIFSAHLGLMFLVGFIFGEFVLSLDWSSTPGFGRNGVVENVVFYRIPLLISYGLLAVLLVKIPVLTKQLLVQIRPPQGLSEKAKTVFVMIGHGLLTGVMVYFWVQIMPVLIRPVFTWLSRNPRVDAIETFQVYGFWLVMIAVFISILRVYLQSLTTFRAELRKRMDRVADRFEQKLEEKPNLVPLGERLHPWIHTVLVSAMLTLVLAGLYESWLDAFLLGAFILVLQAARARLIPVPLGKWPEWMERIPLLYRLIIGFVLLLYLSHTVLDYTFSSRSYTFRPVILLTGLAMLITFLLNPGDPKPRPRPSSFPSSESKGGPSA</sequence>
<evidence type="ECO:0000313" key="4">
    <source>
        <dbReference type="Proteomes" id="UP001185012"/>
    </source>
</evidence>
<feature type="region of interest" description="Disordered" evidence="1">
    <location>
        <begin position="395"/>
        <end position="416"/>
    </location>
</feature>
<feature type="transmembrane region" description="Helical" evidence="2">
    <location>
        <begin position="224"/>
        <end position="245"/>
    </location>
</feature>
<feature type="transmembrane region" description="Helical" evidence="2">
    <location>
        <begin position="85"/>
        <end position="116"/>
    </location>
</feature>
<keyword evidence="4" id="KW-1185">Reference proteome</keyword>
<feature type="transmembrane region" description="Helical" evidence="2">
    <location>
        <begin position="180"/>
        <end position="204"/>
    </location>
</feature>
<feature type="compositionally biased region" description="Low complexity" evidence="1">
    <location>
        <begin position="402"/>
        <end position="416"/>
    </location>
</feature>
<name>A0ABU1INH5_9BACL</name>
<dbReference type="EMBL" id="JAVDQG010000004">
    <property type="protein sequence ID" value="MDR6226335.1"/>
    <property type="molecule type" value="Genomic_DNA"/>
</dbReference>
<gene>
    <name evidence="3" type="ORF">JOE21_002341</name>
</gene>
<dbReference type="Proteomes" id="UP001185012">
    <property type="component" value="Unassembled WGS sequence"/>
</dbReference>